<feature type="domain" description="PAC" evidence="17">
    <location>
        <begin position="454"/>
        <end position="506"/>
    </location>
</feature>
<keyword evidence="11" id="KW-1133">Transmembrane helix</keyword>
<dbReference type="Pfam" id="PF00072">
    <property type="entry name" value="Response_reg"/>
    <property type="match status" value="1"/>
</dbReference>
<dbReference type="AlphaFoldDB" id="A0A512DQU9"/>
<name>A0A512DQU9_9PROT</name>
<keyword evidence="13" id="KW-0472">Membrane</keyword>
<feature type="domain" description="HAMP" evidence="18">
    <location>
        <begin position="321"/>
        <end position="373"/>
    </location>
</feature>
<dbReference type="InterPro" id="IPR000700">
    <property type="entry name" value="PAS-assoc_C"/>
</dbReference>
<evidence type="ECO:0000256" key="11">
    <source>
        <dbReference type="ARBA" id="ARBA00022989"/>
    </source>
</evidence>
<dbReference type="Gene3D" id="3.30.565.10">
    <property type="entry name" value="Histidine kinase-like ATPase, C-terminal domain"/>
    <property type="match status" value="1"/>
</dbReference>
<dbReference type="SUPFAM" id="SSF47384">
    <property type="entry name" value="Homodimeric domain of signal transducing histidine kinase"/>
    <property type="match status" value="1"/>
</dbReference>
<comment type="catalytic activity">
    <reaction evidence="1">
        <text>ATP + protein L-histidine = ADP + protein N-phospho-L-histidine.</text>
        <dbReference type="EC" id="2.7.13.3"/>
    </reaction>
</comment>
<evidence type="ECO:0000256" key="10">
    <source>
        <dbReference type="ARBA" id="ARBA00022840"/>
    </source>
</evidence>
<dbReference type="CDD" id="cd00082">
    <property type="entry name" value="HisKA"/>
    <property type="match status" value="1"/>
</dbReference>
<dbReference type="Gene3D" id="6.10.340.10">
    <property type="match status" value="1"/>
</dbReference>
<evidence type="ECO:0000313" key="19">
    <source>
        <dbReference type="EMBL" id="GEO38873.1"/>
    </source>
</evidence>
<dbReference type="Pfam" id="PF00512">
    <property type="entry name" value="HisKA"/>
    <property type="match status" value="1"/>
</dbReference>
<dbReference type="CDD" id="cd17546">
    <property type="entry name" value="REC_hyHK_CKI1_RcsC-like"/>
    <property type="match status" value="1"/>
</dbReference>
<dbReference type="SUPFAM" id="SSF158472">
    <property type="entry name" value="HAMP domain-like"/>
    <property type="match status" value="1"/>
</dbReference>
<dbReference type="SMART" id="SM00448">
    <property type="entry name" value="REC"/>
    <property type="match status" value="1"/>
</dbReference>
<evidence type="ECO:0000256" key="12">
    <source>
        <dbReference type="ARBA" id="ARBA00023012"/>
    </source>
</evidence>
<keyword evidence="12" id="KW-0902">Two-component regulatory system</keyword>
<evidence type="ECO:0000259" key="15">
    <source>
        <dbReference type="PROSITE" id="PS50109"/>
    </source>
</evidence>
<dbReference type="PANTHER" id="PTHR45339:SF3">
    <property type="entry name" value="HISTIDINE KINASE"/>
    <property type="match status" value="1"/>
</dbReference>
<dbReference type="InterPro" id="IPR003594">
    <property type="entry name" value="HATPase_dom"/>
</dbReference>
<dbReference type="PROSITE" id="PS50109">
    <property type="entry name" value="HIS_KIN"/>
    <property type="match status" value="1"/>
</dbReference>
<evidence type="ECO:0000256" key="8">
    <source>
        <dbReference type="ARBA" id="ARBA00022741"/>
    </source>
</evidence>
<reference evidence="19 20" key="1">
    <citation type="submission" date="2019-07" db="EMBL/GenBank/DDBJ databases">
        <title>Whole genome shotgun sequence of Skermanella aerolata NBRC 106429.</title>
        <authorList>
            <person name="Hosoyama A."/>
            <person name="Uohara A."/>
            <person name="Ohji S."/>
            <person name="Ichikawa N."/>
        </authorList>
    </citation>
    <scope>NUCLEOTIDE SEQUENCE [LARGE SCALE GENOMIC DNA]</scope>
    <source>
        <strain evidence="19 20">NBRC 106429</strain>
    </source>
</reference>
<dbReference type="GO" id="GO:0005886">
    <property type="term" value="C:plasma membrane"/>
    <property type="evidence" value="ECO:0007669"/>
    <property type="project" value="UniProtKB-SubCell"/>
</dbReference>
<dbReference type="Pfam" id="PF02743">
    <property type="entry name" value="dCache_1"/>
    <property type="match status" value="1"/>
</dbReference>
<dbReference type="Proteomes" id="UP000321523">
    <property type="component" value="Unassembled WGS sequence"/>
</dbReference>
<evidence type="ECO:0000313" key="20">
    <source>
        <dbReference type="Proteomes" id="UP000321523"/>
    </source>
</evidence>
<dbReference type="InterPro" id="IPR036097">
    <property type="entry name" value="HisK_dim/P_sf"/>
</dbReference>
<gene>
    <name evidence="19" type="ORF">SAE02_30210</name>
</gene>
<dbReference type="SUPFAM" id="SSF52172">
    <property type="entry name" value="CheY-like"/>
    <property type="match status" value="1"/>
</dbReference>
<dbReference type="InterPro" id="IPR003661">
    <property type="entry name" value="HisK_dim/P_dom"/>
</dbReference>
<evidence type="ECO:0000256" key="13">
    <source>
        <dbReference type="ARBA" id="ARBA00023136"/>
    </source>
</evidence>
<accession>A0A512DQU9</accession>
<dbReference type="PANTHER" id="PTHR45339">
    <property type="entry name" value="HYBRID SIGNAL TRANSDUCTION HISTIDINE KINASE J"/>
    <property type="match status" value="1"/>
</dbReference>
<keyword evidence="5 14" id="KW-0597">Phosphoprotein</keyword>
<dbReference type="InterPro" id="IPR003660">
    <property type="entry name" value="HAMP_dom"/>
</dbReference>
<dbReference type="FunFam" id="1.10.287.130:FF:000004">
    <property type="entry name" value="Ethylene receptor 1"/>
    <property type="match status" value="1"/>
</dbReference>
<dbReference type="InterPro" id="IPR033479">
    <property type="entry name" value="dCache_1"/>
</dbReference>
<dbReference type="Pfam" id="PF08448">
    <property type="entry name" value="PAS_4"/>
    <property type="match status" value="1"/>
</dbReference>
<dbReference type="InterPro" id="IPR000014">
    <property type="entry name" value="PAS"/>
</dbReference>
<dbReference type="PROSITE" id="PS50110">
    <property type="entry name" value="RESPONSE_REGULATORY"/>
    <property type="match status" value="1"/>
</dbReference>
<comment type="subcellular location">
    <subcellularLocation>
        <location evidence="2">Cell membrane</location>
        <topology evidence="2">Multi-pass membrane protein</topology>
    </subcellularLocation>
</comment>
<dbReference type="Pfam" id="PF00672">
    <property type="entry name" value="HAMP"/>
    <property type="match status" value="1"/>
</dbReference>
<dbReference type="Gene3D" id="3.40.50.2300">
    <property type="match status" value="1"/>
</dbReference>
<evidence type="ECO:0000256" key="6">
    <source>
        <dbReference type="ARBA" id="ARBA00022679"/>
    </source>
</evidence>
<dbReference type="GO" id="GO:0005524">
    <property type="term" value="F:ATP binding"/>
    <property type="evidence" value="ECO:0007669"/>
    <property type="project" value="UniProtKB-KW"/>
</dbReference>
<dbReference type="InterPro" id="IPR004358">
    <property type="entry name" value="Sig_transdc_His_kin-like_C"/>
</dbReference>
<evidence type="ECO:0000256" key="3">
    <source>
        <dbReference type="ARBA" id="ARBA00012438"/>
    </source>
</evidence>
<evidence type="ECO:0000259" key="17">
    <source>
        <dbReference type="PROSITE" id="PS50113"/>
    </source>
</evidence>
<dbReference type="CDD" id="cd12914">
    <property type="entry name" value="PDC1_DGC_like"/>
    <property type="match status" value="1"/>
</dbReference>
<dbReference type="InterPro" id="IPR005467">
    <property type="entry name" value="His_kinase_dom"/>
</dbReference>
<protein>
    <recommendedName>
        <fullName evidence="3">histidine kinase</fullName>
        <ecNumber evidence="3">2.7.13.3</ecNumber>
    </recommendedName>
</protein>
<evidence type="ECO:0000259" key="18">
    <source>
        <dbReference type="PROSITE" id="PS50885"/>
    </source>
</evidence>
<comment type="caution">
    <text evidence="19">The sequence shown here is derived from an EMBL/GenBank/DDBJ whole genome shotgun (WGS) entry which is preliminary data.</text>
</comment>
<dbReference type="CDD" id="cd18774">
    <property type="entry name" value="PDC2_HK_sensor"/>
    <property type="match status" value="1"/>
</dbReference>
<evidence type="ECO:0000256" key="4">
    <source>
        <dbReference type="ARBA" id="ARBA00022475"/>
    </source>
</evidence>
<dbReference type="SMART" id="SM00388">
    <property type="entry name" value="HisKA"/>
    <property type="match status" value="1"/>
</dbReference>
<dbReference type="InterPro" id="IPR036890">
    <property type="entry name" value="HATPase_C_sf"/>
</dbReference>
<dbReference type="FunFam" id="3.30.565.10:FF:000010">
    <property type="entry name" value="Sensor histidine kinase RcsC"/>
    <property type="match status" value="1"/>
</dbReference>
<feature type="modified residue" description="4-aspartylphosphate" evidence="14">
    <location>
        <position position="815"/>
    </location>
</feature>
<dbReference type="InterPro" id="IPR001789">
    <property type="entry name" value="Sig_transdc_resp-reg_receiver"/>
</dbReference>
<keyword evidence="8" id="KW-0547">Nucleotide-binding</keyword>
<dbReference type="CDD" id="cd16922">
    <property type="entry name" value="HATPase_EvgS-ArcB-TorS-like"/>
    <property type="match status" value="1"/>
</dbReference>
<organism evidence="19 20">
    <name type="scientific">Skermanella aerolata</name>
    <dbReference type="NCBI Taxonomy" id="393310"/>
    <lineage>
        <taxon>Bacteria</taxon>
        <taxon>Pseudomonadati</taxon>
        <taxon>Pseudomonadota</taxon>
        <taxon>Alphaproteobacteria</taxon>
        <taxon>Rhodospirillales</taxon>
        <taxon>Azospirillaceae</taxon>
        <taxon>Skermanella</taxon>
    </lineage>
</organism>
<dbReference type="Pfam" id="PF02518">
    <property type="entry name" value="HATPase_c"/>
    <property type="match status" value="1"/>
</dbReference>
<dbReference type="SMART" id="SM00304">
    <property type="entry name" value="HAMP"/>
    <property type="match status" value="1"/>
</dbReference>
<dbReference type="RefSeq" id="WP_052831132.1">
    <property type="nucleotide sequence ID" value="NZ_BJYZ01000013.1"/>
</dbReference>
<dbReference type="InterPro" id="IPR013656">
    <property type="entry name" value="PAS_4"/>
</dbReference>
<keyword evidence="7" id="KW-0812">Transmembrane</keyword>
<dbReference type="EMBL" id="BJYZ01000013">
    <property type="protein sequence ID" value="GEO38873.1"/>
    <property type="molecule type" value="Genomic_DNA"/>
</dbReference>
<dbReference type="PROSITE" id="PS50113">
    <property type="entry name" value="PAC"/>
    <property type="match status" value="1"/>
</dbReference>
<evidence type="ECO:0000256" key="2">
    <source>
        <dbReference type="ARBA" id="ARBA00004651"/>
    </source>
</evidence>
<keyword evidence="9" id="KW-0418">Kinase</keyword>
<dbReference type="InterPro" id="IPR035965">
    <property type="entry name" value="PAS-like_dom_sf"/>
</dbReference>
<keyword evidence="20" id="KW-1185">Reference proteome</keyword>
<dbReference type="SUPFAM" id="SSF55785">
    <property type="entry name" value="PYP-like sensor domain (PAS domain)"/>
    <property type="match status" value="1"/>
</dbReference>
<proteinExistence type="predicted"/>
<dbReference type="Gene3D" id="1.10.287.130">
    <property type="match status" value="1"/>
</dbReference>
<dbReference type="SMART" id="SM00387">
    <property type="entry name" value="HATPase_c"/>
    <property type="match status" value="1"/>
</dbReference>
<dbReference type="SUPFAM" id="SSF55874">
    <property type="entry name" value="ATPase domain of HSP90 chaperone/DNA topoisomerase II/histidine kinase"/>
    <property type="match status" value="1"/>
</dbReference>
<dbReference type="InterPro" id="IPR011006">
    <property type="entry name" value="CheY-like_superfamily"/>
</dbReference>
<dbReference type="CDD" id="cd06225">
    <property type="entry name" value="HAMP"/>
    <property type="match status" value="1"/>
</dbReference>
<evidence type="ECO:0000259" key="16">
    <source>
        <dbReference type="PROSITE" id="PS50110"/>
    </source>
</evidence>
<keyword evidence="6" id="KW-0808">Transferase</keyword>
<dbReference type="NCBIfam" id="TIGR00229">
    <property type="entry name" value="sensory_box"/>
    <property type="match status" value="1"/>
</dbReference>
<keyword evidence="4" id="KW-1003">Cell membrane</keyword>
<evidence type="ECO:0000256" key="1">
    <source>
        <dbReference type="ARBA" id="ARBA00000085"/>
    </source>
</evidence>
<feature type="domain" description="Histidine kinase" evidence="15">
    <location>
        <begin position="524"/>
        <end position="745"/>
    </location>
</feature>
<dbReference type="GO" id="GO:0000155">
    <property type="term" value="F:phosphorelay sensor kinase activity"/>
    <property type="evidence" value="ECO:0007669"/>
    <property type="project" value="InterPro"/>
</dbReference>
<evidence type="ECO:0000256" key="7">
    <source>
        <dbReference type="ARBA" id="ARBA00022692"/>
    </source>
</evidence>
<dbReference type="OrthoDB" id="9801651at2"/>
<dbReference type="Gene3D" id="3.30.450.20">
    <property type="entry name" value="PAS domain"/>
    <property type="match status" value="3"/>
</dbReference>
<dbReference type="EC" id="2.7.13.3" evidence="3"/>
<evidence type="ECO:0000256" key="9">
    <source>
        <dbReference type="ARBA" id="ARBA00022777"/>
    </source>
</evidence>
<sequence>MALKLGRMIVRLGKLLGILRGLRLRLVLLATCGIAPLTLLVGEILDAQRQEELSEARQSVIRLTREAGHRQADLLSNVENLLGILTSIPSVRNHDASICSDILADIFSHEKGLTNIWTARLDGSVSCSDDPAGLQLSMSQRQYFQDALDTGEFVVSNYIVGRLSGRPVLATALPFRSDDRRPDGGGFDGVVFASIDIDWLYHLAGYEVDGTELALVLIDANGTILATKPQRPDLVGKSMPDHSLIQAMLASPEGQGELPDIEGVQRIFAHVSLTGTGAKLALGIDRAAILEEVDQQRLLSFATLLLVAFGSIVIAALAGEFLILRWLDAVREAAARLGRGDLSVRAPLPPGGELRELAGAFNDMADCLEQRERSRIESEARFRDMAEVSSDWFWETGTDHRFTYMSQGIRMIGADSSRFIGKMRQDLATSLQTEEEQAAWVELAATLEARRPFRNFIYRVVGAGGTDHFVASSGKPVFDNDGVFVGYRGVGRDMTDAVETSRAITKAREQAEAANRAKSRFLAVMSHELRTPMTGVLGTIDLLGSTRLSVEQSQWLDIMRISAKTLMKVLNDILDFSKIEADQIKFESIDFPLQQVVDEVVRLFERSALNKGVVLEQMSDGVENRIVRGDPTRLRQVLLNLVGNAVKFTEHGRITIRVVAQSAGKETLSVRFQVQDTGIGIGEAERANLFQSFSQADSTTTRRFGGTGLGLAICKRLVEGMGGKIGLDSRPGGGSTFWFTVPLGIGSVADRSDLARKGVPVPIPRRILLADDNDLNRLLLVSILKRAGHSVVAVENGLAAVEAAGTARFDVVILDLQMPVMGGQEAAARIRSMGKDDDAGTSCGIPLIALTADARPDGAGEDTIDGIAEFDCWLTKPIDSLQLNKAIEECIHKAEKAVHAAIR</sequence>
<keyword evidence="10" id="KW-0067">ATP-binding</keyword>
<dbReference type="PROSITE" id="PS50885">
    <property type="entry name" value="HAMP"/>
    <property type="match status" value="1"/>
</dbReference>
<evidence type="ECO:0000256" key="14">
    <source>
        <dbReference type="PROSITE-ProRule" id="PRU00169"/>
    </source>
</evidence>
<evidence type="ECO:0000256" key="5">
    <source>
        <dbReference type="ARBA" id="ARBA00022553"/>
    </source>
</evidence>
<feature type="domain" description="Response regulatory" evidence="16">
    <location>
        <begin position="766"/>
        <end position="891"/>
    </location>
</feature>
<dbReference type="PRINTS" id="PR00344">
    <property type="entry name" value="BCTRLSENSOR"/>
</dbReference>